<reference evidence="1 2" key="1">
    <citation type="submission" date="2017-05" db="EMBL/GenBank/DDBJ databases">
        <title>Vagococcus spp. assemblies.</title>
        <authorList>
            <person name="Gulvik C.A."/>
        </authorList>
    </citation>
    <scope>NUCLEOTIDE SEQUENCE [LARGE SCALE GENOMIC DNA]</scope>
    <source>
        <strain evidence="1 2">NCFB 2497</strain>
    </source>
</reference>
<dbReference type="CDD" id="cd02228">
    <property type="entry name" value="cupin_EutQ"/>
    <property type="match status" value="1"/>
</dbReference>
<dbReference type="AlphaFoldDB" id="A0A430A7A0"/>
<dbReference type="PANTHER" id="PTHR36169:SF1">
    <property type="entry name" value="ACETATE KINASE EUTQ"/>
    <property type="match status" value="1"/>
</dbReference>
<dbReference type="Pfam" id="PF06249">
    <property type="entry name" value="EutQ"/>
    <property type="match status" value="1"/>
</dbReference>
<dbReference type="EMBL" id="NGJX01000004">
    <property type="protein sequence ID" value="RSU02853.1"/>
    <property type="molecule type" value="Genomic_DNA"/>
</dbReference>
<keyword evidence="2" id="KW-1185">Reference proteome</keyword>
<evidence type="ECO:0000313" key="1">
    <source>
        <dbReference type="EMBL" id="RSU02853.1"/>
    </source>
</evidence>
<comment type="caution">
    <text evidence="1">The sequence shown here is derived from an EMBL/GenBank/DDBJ whole genome shotgun (WGS) entry which is preliminary data.</text>
</comment>
<dbReference type="SUPFAM" id="SSF51182">
    <property type="entry name" value="RmlC-like cupins"/>
    <property type="match status" value="1"/>
</dbReference>
<dbReference type="PANTHER" id="PTHR36169">
    <property type="entry name" value="ETHANOLAMINE UTILIZATION PROTEIN EUTQ"/>
    <property type="match status" value="1"/>
</dbReference>
<dbReference type="InterPro" id="IPR010424">
    <property type="entry name" value="EutQ"/>
</dbReference>
<sequence>MSMKRLICYADIETAHQQGENYLIINEETIVTPLAKDLMEEYQFQIRKESQSSDNKLDEEDLGLSFSKESLIALLRKVLTEGNTSTNYFEADTHKNGLKVVKGDTVKLSKFETANDKDQVFYQELVGKKEMPVNAGMLEITESTFDLDLTENEINYVVSGSLTFIIDGTKYHAKAGDTIYMPNHSKITWCVKDHVKLFYVTGPTK</sequence>
<dbReference type="OrthoDB" id="3828611at2"/>
<gene>
    <name evidence="1" type="ORF">CBF32_06195</name>
</gene>
<proteinExistence type="predicted"/>
<organism evidence="1 2">
    <name type="scientific">Vagococcus fluvialis</name>
    <dbReference type="NCBI Taxonomy" id="2738"/>
    <lineage>
        <taxon>Bacteria</taxon>
        <taxon>Bacillati</taxon>
        <taxon>Bacillota</taxon>
        <taxon>Bacilli</taxon>
        <taxon>Lactobacillales</taxon>
        <taxon>Enterococcaceae</taxon>
        <taxon>Vagococcus</taxon>
    </lineage>
</organism>
<name>A0A430A7A0_9ENTE</name>
<protein>
    <recommendedName>
        <fullName evidence="3">Ethanolamine utilization protein EutQ</fullName>
    </recommendedName>
</protein>
<evidence type="ECO:0008006" key="3">
    <source>
        <dbReference type="Google" id="ProtNLM"/>
    </source>
</evidence>
<dbReference type="Gene3D" id="2.60.120.10">
    <property type="entry name" value="Jelly Rolls"/>
    <property type="match status" value="1"/>
</dbReference>
<dbReference type="InterPro" id="IPR014710">
    <property type="entry name" value="RmlC-like_jellyroll"/>
</dbReference>
<dbReference type="InterPro" id="IPR011051">
    <property type="entry name" value="RmlC_Cupin_sf"/>
</dbReference>
<dbReference type="Proteomes" id="UP000288197">
    <property type="component" value="Unassembled WGS sequence"/>
</dbReference>
<accession>A0A430A7A0</accession>
<evidence type="ECO:0000313" key="2">
    <source>
        <dbReference type="Proteomes" id="UP000288197"/>
    </source>
</evidence>